<dbReference type="Proteomes" id="UP000199079">
    <property type="component" value="Unassembled WGS sequence"/>
</dbReference>
<feature type="transmembrane region" description="Helical" evidence="1">
    <location>
        <begin position="41"/>
        <end position="63"/>
    </location>
</feature>
<evidence type="ECO:0000256" key="1">
    <source>
        <dbReference type="SAM" id="Phobius"/>
    </source>
</evidence>
<gene>
    <name evidence="2" type="ORF">SAMN05216564_11211</name>
</gene>
<name>A0A1H3N9Q7_9EURY</name>
<feature type="transmembrane region" description="Helical" evidence="1">
    <location>
        <begin position="69"/>
        <end position="87"/>
    </location>
</feature>
<keyword evidence="1" id="KW-0472">Membrane</keyword>
<dbReference type="RefSeq" id="WP_092734703.1">
    <property type="nucleotide sequence ID" value="NZ_FNPC01000012.1"/>
</dbReference>
<keyword evidence="1" id="KW-1133">Transmembrane helix</keyword>
<feature type="transmembrane region" description="Helical" evidence="1">
    <location>
        <begin position="12"/>
        <end position="29"/>
    </location>
</feature>
<protein>
    <submittedName>
        <fullName evidence="2">Uncharacterized protein</fullName>
    </submittedName>
</protein>
<keyword evidence="1" id="KW-0812">Transmembrane</keyword>
<keyword evidence="3" id="KW-1185">Reference proteome</keyword>
<reference evidence="3" key="1">
    <citation type="submission" date="2016-10" db="EMBL/GenBank/DDBJ databases">
        <authorList>
            <person name="Varghese N."/>
            <person name="Submissions S."/>
        </authorList>
    </citation>
    <scope>NUCLEOTIDE SEQUENCE [LARGE SCALE GENOMIC DNA]</scope>
    <source>
        <strain evidence="3">DC30,IBRC 10041,KCTC 4046</strain>
    </source>
</reference>
<proteinExistence type="predicted"/>
<organism evidence="2 3">
    <name type="scientific">Halopenitus persicus</name>
    <dbReference type="NCBI Taxonomy" id="1048396"/>
    <lineage>
        <taxon>Archaea</taxon>
        <taxon>Methanobacteriati</taxon>
        <taxon>Methanobacteriota</taxon>
        <taxon>Stenosarchaea group</taxon>
        <taxon>Halobacteria</taxon>
        <taxon>Halobacteriales</taxon>
        <taxon>Haloferacaceae</taxon>
        <taxon>Halopenitus</taxon>
    </lineage>
</organism>
<evidence type="ECO:0000313" key="3">
    <source>
        <dbReference type="Proteomes" id="UP000199079"/>
    </source>
</evidence>
<dbReference type="AlphaFoldDB" id="A0A1H3N9Q7"/>
<dbReference type="OrthoDB" id="384724at2157"/>
<sequence>MDWLGSPELQFAASIFGLVVAGIGGYGYFSGRISRSGLSFILVGVAALLAYGITGTATVLSLPKFVSDLFAGLAGISFIGLFLYWAYRQEAETGD</sequence>
<evidence type="ECO:0000313" key="2">
    <source>
        <dbReference type="EMBL" id="SDY85494.1"/>
    </source>
</evidence>
<accession>A0A1H3N9Q7</accession>
<dbReference type="EMBL" id="FNPC01000012">
    <property type="protein sequence ID" value="SDY85494.1"/>
    <property type="molecule type" value="Genomic_DNA"/>
</dbReference>